<evidence type="ECO:0000259" key="6">
    <source>
        <dbReference type="PROSITE" id="PS50865"/>
    </source>
</evidence>
<feature type="region of interest" description="Disordered" evidence="5">
    <location>
        <begin position="2094"/>
        <end position="2129"/>
    </location>
</feature>
<feature type="region of interest" description="Disordered" evidence="5">
    <location>
        <begin position="1723"/>
        <end position="1850"/>
    </location>
</feature>
<evidence type="ECO:0000313" key="7">
    <source>
        <dbReference type="EMBL" id="CEM53282.1"/>
    </source>
</evidence>
<feature type="region of interest" description="Disordered" evidence="5">
    <location>
        <begin position="1"/>
        <end position="49"/>
    </location>
</feature>
<feature type="compositionally biased region" description="Basic and acidic residues" evidence="5">
    <location>
        <begin position="1325"/>
        <end position="1338"/>
    </location>
</feature>
<feature type="compositionally biased region" description="Polar residues" evidence="5">
    <location>
        <begin position="754"/>
        <end position="767"/>
    </location>
</feature>
<dbReference type="Pfam" id="PF01753">
    <property type="entry name" value="zf-MYND"/>
    <property type="match status" value="1"/>
</dbReference>
<feature type="region of interest" description="Disordered" evidence="5">
    <location>
        <begin position="1307"/>
        <end position="1342"/>
    </location>
</feature>
<feature type="compositionally biased region" description="Basic and acidic residues" evidence="5">
    <location>
        <begin position="14"/>
        <end position="33"/>
    </location>
</feature>
<reference evidence="7" key="1">
    <citation type="submission" date="2014-11" db="EMBL/GenBank/DDBJ databases">
        <authorList>
            <person name="Otto D Thomas"/>
            <person name="Naeem Raeece"/>
        </authorList>
    </citation>
    <scope>NUCLEOTIDE SEQUENCE</scope>
</reference>
<dbReference type="PROSITE" id="PS50865">
    <property type="entry name" value="ZF_MYND_2"/>
    <property type="match status" value="1"/>
</dbReference>
<feature type="compositionally biased region" description="Acidic residues" evidence="5">
    <location>
        <begin position="1357"/>
        <end position="1366"/>
    </location>
</feature>
<feature type="compositionally biased region" description="Basic and acidic residues" evidence="5">
    <location>
        <begin position="1442"/>
        <end position="1451"/>
    </location>
</feature>
<feature type="compositionally biased region" description="Pro residues" evidence="5">
    <location>
        <begin position="851"/>
        <end position="860"/>
    </location>
</feature>
<feature type="compositionally biased region" description="Basic and acidic residues" evidence="5">
    <location>
        <begin position="654"/>
        <end position="703"/>
    </location>
</feature>
<feature type="region of interest" description="Disordered" evidence="5">
    <location>
        <begin position="1556"/>
        <end position="1581"/>
    </location>
</feature>
<feature type="compositionally biased region" description="Basic and acidic residues" evidence="5">
    <location>
        <begin position="2063"/>
        <end position="2081"/>
    </location>
</feature>
<feature type="region of interest" description="Disordered" evidence="5">
    <location>
        <begin position="1976"/>
        <end position="2081"/>
    </location>
</feature>
<feature type="compositionally biased region" description="Polar residues" evidence="5">
    <location>
        <begin position="796"/>
        <end position="810"/>
    </location>
</feature>
<feature type="compositionally biased region" description="Polar residues" evidence="5">
    <location>
        <begin position="1815"/>
        <end position="1827"/>
    </location>
</feature>
<feature type="region of interest" description="Disordered" evidence="5">
    <location>
        <begin position="467"/>
        <end position="487"/>
    </location>
</feature>
<protein>
    <recommendedName>
        <fullName evidence="6">MYND-type domain-containing protein</fullName>
    </recommendedName>
</protein>
<feature type="region of interest" description="Disordered" evidence="5">
    <location>
        <begin position="149"/>
        <end position="169"/>
    </location>
</feature>
<dbReference type="EMBL" id="CDMZ01005597">
    <property type="protein sequence ID" value="CEM53282.1"/>
    <property type="molecule type" value="Genomic_DNA"/>
</dbReference>
<feature type="region of interest" description="Disordered" evidence="5">
    <location>
        <begin position="269"/>
        <end position="291"/>
    </location>
</feature>
<feature type="region of interest" description="Disordered" evidence="5">
    <location>
        <begin position="1229"/>
        <end position="1286"/>
    </location>
</feature>
<feature type="compositionally biased region" description="Pro residues" evidence="5">
    <location>
        <begin position="779"/>
        <end position="789"/>
    </location>
</feature>
<feature type="compositionally biased region" description="Acidic residues" evidence="5">
    <location>
        <begin position="1309"/>
        <end position="1324"/>
    </location>
</feature>
<feature type="compositionally biased region" description="Polar residues" evidence="5">
    <location>
        <begin position="1529"/>
        <end position="1542"/>
    </location>
</feature>
<dbReference type="PANTHER" id="PTHR24216:SF65">
    <property type="entry name" value="PAXILLIN-LIKE PROTEIN 1"/>
    <property type="match status" value="1"/>
</dbReference>
<feature type="region of interest" description="Disordered" evidence="5">
    <location>
        <begin position="507"/>
        <end position="705"/>
    </location>
</feature>
<feature type="compositionally biased region" description="Basic and acidic residues" evidence="5">
    <location>
        <begin position="1504"/>
        <end position="1526"/>
    </location>
</feature>
<feature type="compositionally biased region" description="Pro residues" evidence="5">
    <location>
        <begin position="530"/>
        <end position="541"/>
    </location>
</feature>
<keyword evidence="3" id="KW-0862">Zinc</keyword>
<feature type="compositionally biased region" description="Low complexity" evidence="5">
    <location>
        <begin position="885"/>
        <end position="897"/>
    </location>
</feature>
<dbReference type="SUPFAM" id="SSF144232">
    <property type="entry name" value="HIT/MYND zinc finger-like"/>
    <property type="match status" value="1"/>
</dbReference>
<evidence type="ECO:0000256" key="5">
    <source>
        <dbReference type="SAM" id="MobiDB-lite"/>
    </source>
</evidence>
<dbReference type="GO" id="GO:0008270">
    <property type="term" value="F:zinc ion binding"/>
    <property type="evidence" value="ECO:0007669"/>
    <property type="project" value="UniProtKB-KW"/>
</dbReference>
<name>A0A0G4I8F8_9ALVE</name>
<feature type="compositionally biased region" description="Polar residues" evidence="5">
    <location>
        <begin position="2035"/>
        <end position="2045"/>
    </location>
</feature>
<dbReference type="Gene3D" id="6.10.140.2220">
    <property type="match status" value="1"/>
</dbReference>
<evidence type="ECO:0000256" key="1">
    <source>
        <dbReference type="ARBA" id="ARBA00022723"/>
    </source>
</evidence>
<dbReference type="InterPro" id="IPR002893">
    <property type="entry name" value="Znf_MYND"/>
</dbReference>
<evidence type="ECO:0000256" key="3">
    <source>
        <dbReference type="ARBA" id="ARBA00022833"/>
    </source>
</evidence>
<proteinExistence type="predicted"/>
<feature type="compositionally biased region" description="Polar residues" evidence="5">
    <location>
        <begin position="1248"/>
        <end position="1268"/>
    </location>
</feature>
<feature type="compositionally biased region" description="Low complexity" evidence="5">
    <location>
        <begin position="1976"/>
        <end position="1994"/>
    </location>
</feature>
<feature type="compositionally biased region" description="Low complexity" evidence="5">
    <location>
        <begin position="507"/>
        <end position="529"/>
    </location>
</feature>
<feature type="region of interest" description="Disordered" evidence="5">
    <location>
        <begin position="754"/>
        <end position="918"/>
    </location>
</feature>
<feature type="region of interest" description="Disordered" evidence="5">
    <location>
        <begin position="1357"/>
        <end position="1461"/>
    </location>
</feature>
<keyword evidence="1" id="KW-0479">Metal-binding</keyword>
<keyword evidence="2 4" id="KW-0863">Zinc-finger</keyword>
<accession>A0A0G4I8F8</accession>
<feature type="compositionally biased region" description="Basic and acidic residues" evidence="5">
    <location>
        <begin position="1424"/>
        <end position="1435"/>
    </location>
</feature>
<dbReference type="VEuPathDB" id="CryptoDB:Cvel_11849"/>
<feature type="compositionally biased region" description="Pro residues" evidence="5">
    <location>
        <begin position="827"/>
        <end position="838"/>
    </location>
</feature>
<dbReference type="PANTHER" id="PTHR24216">
    <property type="entry name" value="PAXILLIN-RELATED"/>
    <property type="match status" value="1"/>
</dbReference>
<feature type="compositionally biased region" description="Basic and acidic residues" evidence="5">
    <location>
        <begin position="628"/>
        <end position="642"/>
    </location>
</feature>
<evidence type="ECO:0000256" key="2">
    <source>
        <dbReference type="ARBA" id="ARBA00022771"/>
    </source>
</evidence>
<feature type="region of interest" description="Disordered" evidence="5">
    <location>
        <begin position="1495"/>
        <end position="1544"/>
    </location>
</feature>
<feature type="compositionally biased region" description="Basic and acidic residues" evidence="5">
    <location>
        <begin position="567"/>
        <end position="600"/>
    </location>
</feature>
<sequence>MAPIRPKSPPDQSSRPDRKKKNDNAKKPARANDKNGNTAASRKLPKPSRHATSIFRMQCGSSPAQLDYEFPVSNAIPPQHPTATYVDRLSRDLGPLCNSEDYQIITEVFEAIPGDQFHHAGARFLEAGGVLHIFRRMWEVSTSRYRHKLLPSSAGTKETEKTSQQRTQTGALPPPTVADCFPCPHLLLATLPHMNVGLLRLLNRLHGPSVLCFWSCLLSLLPLESAFADLDSAGLLLCSSRACLGWMRLVLQESYCHALCKLCEAGAEGEEGSASPPNNKETGRPPAPAETLRLPEVRWAASVEREIVMREANLLSGAIAEQTGFSVVPARPVLHRSFDSCVHSLDRPVLLSVERLGPSGAPGGVVNSVRALLESISREVLGQREEQENKKKEGEGKNQTSIFTHFLSLFAFQTGKEFTEGVTHAEGGEGKEEIDLLSRLADREGSFKEEVSTKVAGRVVQLLREGLEGRGERSEEKKSEEARGVEDRAVWPPHVGFVEEGNHTVVSASLPSSSPSSSSSSVTQRSPYLPLRPAPLPPPSLRAPLGIFRHGRHRSPSPPRVSPSSSSRKEKEKKKEKEAGGSSSREEEVVEKGKEKEKKSFSGHFWDSSTMASLWADGKGGSPLESLLTKKETGKQDEKRNGEAAAGSAQDNVVVRERRDARKELEGGQSECEKESKKKKKEADSAAKTCQEKEKDPCAKESRPIYSTGTRLPLKNALSFHREIISRQLPLLLVLLDSGIFQITQESVHSYLSSMGSRSTQNPTTPSAAPDKTPSSANHPPPPAPPVQPPSKTKNENSTITPIPNIQQKNKQGDKYPAPPSSASNIPGPPSAPHPPQIPTKGLRRNLIVPISPPGPPSVPSEPGHTKKKGGAEGPAVSADVPPLAAASACNSQSSANPKTGPAPSRQNGSAPPRLGVPVSLSHSLDHPCLWHTGLIGQKLQNLLKPEVWEEVASKRQSRRPAGLGGVSALEASGGSAALCAVEWLWELEAMFCGFLDMLLGFVAWCPAEDLEGFSRKETGAVGTKASSREGGKHFSRVSMLQGKGGDRKRLHGFGAFGILGHVLRALSPGPGGECDGVCQGTFRQPESLTGRLLLIAAVALWRFHCLAPFPHQTQGGGPFFSAPRTPPSETAGEDENFVETMGGQKERSEETLKGEKEKRLQGSVRHKVLFSTGVREGENQNSRSISVPCVHLRSGPVPKDQDFLVQTIDQSVARIRQIMATETKARAKVPRVDGKKEREGCRLISGKQATSSLQAATRQPTDTTTVTHPKPDAPPEPAPTLPTRSFAAGLGKERDAEGFQERETVIELSDDDSTGQESGQEEDMGLRRGEKAVEKEAVWPVDEAASEYSDVVVSLELEEEEEEGEGKDPWLAQRAVGGDSESEKGVCPVEGPPVLGRVESSMKCDHRSVQAAEKLSAEAIPDNSRERRKEEGRADAPVASSKEKEKEKDSQIPSFSSDVSGGGFLPLSLVSEFALLADTHALWGQEAAHIPSASFPTSYCGVSDKERGERKTERKESSTGTEKRGPLSPQTSQTAKGSTPRSHAEMLLESLKAAAKTQTSCDRPAPPHSEPGPSVATREPWYLPPSFSVRKLFKINRSLIPSLGHLRLPVDPSSSSPVPLGDSPSDIRSADFVWLCALSLRAVCNSIIAERGGEFDALCAAERNRHSPDSICFSRDVGGGTCLPVPTGRLCLPSSRDCPITPVDLTKTGCIVQKESWKLSWGPDRGVGVNGSSSSETPEAVSEGDNRSGCTVRVSLSVVRQPEVEEKSGRPEGSQETERGVSQESSGGTAEGKVPSIEEEERLRESAPEASPDGSPSSFFETQNPLLLSEKEGERHRKESKGPFGFCLDESVEDSPLVLSGTDSETEKEMDIDMPMMLERERGTAAVHDLDSASSSSAVCRVKVPQEPSAVSLRKVSCNEVVAAAVPSRSGSAARERDCLLSPVLPSFEGEGGREAAAGLEGANLVIPDSDDIVLSLSSSSSSSAPASLPASPQRDTPTCRVSGGENTPAHAIVQPRAHYTLPPPPIALRSPHTARTLTSNSNAVEEKTLTGLSSGGKNSKSRKDEVEKKGGKGEGKRKVPCLDENVVDISGEGVEERRKDSWRQSTAEARLNKDGDPVAPSASNPVDSICPGLSSPWHSGVATASSVLSRVSAGRSREDPDSGLQALSRLTGLTITPLGLCVSRSASTPCFFRQRPCSRPGCLRVEKRPRHFSTCSQCKMTVYCSEECQRIHWKHHQKACRVAKDPPAFFL</sequence>
<feature type="compositionally biased region" description="Basic and acidic residues" evidence="5">
    <location>
        <begin position="1231"/>
        <end position="1242"/>
    </location>
</feature>
<evidence type="ECO:0000256" key="4">
    <source>
        <dbReference type="PROSITE-ProRule" id="PRU00134"/>
    </source>
</evidence>
<organism evidence="7">
    <name type="scientific">Chromera velia CCMP2878</name>
    <dbReference type="NCBI Taxonomy" id="1169474"/>
    <lineage>
        <taxon>Eukaryota</taxon>
        <taxon>Sar</taxon>
        <taxon>Alveolata</taxon>
        <taxon>Colpodellida</taxon>
        <taxon>Chromeraceae</taxon>
        <taxon>Chromera</taxon>
    </lineage>
</organism>
<gene>
    <name evidence="7" type="ORF">Cvel_11849</name>
</gene>
<feature type="compositionally biased region" description="Basic and acidic residues" evidence="5">
    <location>
        <begin position="1830"/>
        <end position="1842"/>
    </location>
</feature>
<feature type="domain" description="MYND-type" evidence="6">
    <location>
        <begin position="2204"/>
        <end position="2242"/>
    </location>
</feature>